<dbReference type="InterPro" id="IPR001806">
    <property type="entry name" value="Small_GTPase"/>
</dbReference>
<comment type="caution">
    <text evidence="2">The sequence shown here is derived from an EMBL/GenBank/DDBJ whole genome shotgun (WGS) entry which is preliminary data.</text>
</comment>
<dbReference type="GO" id="GO:0003924">
    <property type="term" value="F:GTPase activity"/>
    <property type="evidence" value="ECO:0007669"/>
    <property type="project" value="InterPro"/>
</dbReference>
<evidence type="ECO:0000313" key="2">
    <source>
        <dbReference type="EMBL" id="GAH53367.1"/>
    </source>
</evidence>
<dbReference type="SMART" id="SM00174">
    <property type="entry name" value="RHO"/>
    <property type="match status" value="1"/>
</dbReference>
<sequence length="166" mass="19140">MIWDLAGQSQFQRLWPDYLTDSRAGIIVFDITNRESFENVKKWYDIITEVAFQNILLILVGNKVDLGNSREITTEEGMELAKKLGIYYMETSAKTSENIGDVFEWIALQIINMNIEEVKDTILDKQIEEGNKFIISSPQLKILSQFFTKQLDYCIGKSDAKEIINT</sequence>
<dbReference type="SMART" id="SM00173">
    <property type="entry name" value="RAS"/>
    <property type="match status" value="1"/>
</dbReference>
<dbReference type="Gene3D" id="3.40.50.300">
    <property type="entry name" value="P-loop containing nucleotide triphosphate hydrolases"/>
    <property type="match status" value="1"/>
</dbReference>
<dbReference type="PANTHER" id="PTHR47978">
    <property type="match status" value="1"/>
</dbReference>
<keyword evidence="1" id="KW-0547">Nucleotide-binding</keyword>
<dbReference type="FunFam" id="3.40.50.300:FF:001447">
    <property type="entry name" value="Ras-related protein Rab-1B"/>
    <property type="match status" value="1"/>
</dbReference>
<dbReference type="Pfam" id="PF00071">
    <property type="entry name" value="Ras"/>
    <property type="match status" value="1"/>
</dbReference>
<dbReference type="PRINTS" id="PR00449">
    <property type="entry name" value="RASTRNSFRMNG"/>
</dbReference>
<dbReference type="GO" id="GO:0005525">
    <property type="term" value="F:GTP binding"/>
    <property type="evidence" value="ECO:0007669"/>
    <property type="project" value="InterPro"/>
</dbReference>
<evidence type="ECO:0008006" key="3">
    <source>
        <dbReference type="Google" id="ProtNLM"/>
    </source>
</evidence>
<dbReference type="InterPro" id="IPR027417">
    <property type="entry name" value="P-loop_NTPase"/>
</dbReference>
<protein>
    <recommendedName>
        <fullName evidence="3">GTP-binding protein</fullName>
    </recommendedName>
</protein>
<organism evidence="2">
    <name type="scientific">marine sediment metagenome</name>
    <dbReference type="NCBI Taxonomy" id="412755"/>
    <lineage>
        <taxon>unclassified sequences</taxon>
        <taxon>metagenomes</taxon>
        <taxon>ecological metagenomes</taxon>
    </lineage>
</organism>
<gene>
    <name evidence="2" type="ORF">S03H2_30063</name>
</gene>
<dbReference type="EMBL" id="BARU01018174">
    <property type="protein sequence ID" value="GAH53367.1"/>
    <property type="molecule type" value="Genomic_DNA"/>
</dbReference>
<dbReference type="NCBIfam" id="TIGR00231">
    <property type="entry name" value="small_GTP"/>
    <property type="match status" value="1"/>
</dbReference>
<dbReference type="PROSITE" id="PS51421">
    <property type="entry name" value="RAS"/>
    <property type="match status" value="1"/>
</dbReference>
<dbReference type="SUPFAM" id="SSF52540">
    <property type="entry name" value="P-loop containing nucleoside triphosphate hydrolases"/>
    <property type="match status" value="1"/>
</dbReference>
<accession>X1G7Y3</accession>
<dbReference type="PROSITE" id="PS51419">
    <property type="entry name" value="RAB"/>
    <property type="match status" value="1"/>
</dbReference>
<reference evidence="2" key="1">
    <citation type="journal article" date="2014" name="Front. Microbiol.">
        <title>High frequency of phylogenetically diverse reductive dehalogenase-homologous genes in deep subseafloor sedimentary metagenomes.</title>
        <authorList>
            <person name="Kawai M."/>
            <person name="Futagami T."/>
            <person name="Toyoda A."/>
            <person name="Takaki Y."/>
            <person name="Nishi S."/>
            <person name="Hori S."/>
            <person name="Arai W."/>
            <person name="Tsubouchi T."/>
            <person name="Morono Y."/>
            <person name="Uchiyama I."/>
            <person name="Ito T."/>
            <person name="Fujiyama A."/>
            <person name="Inagaki F."/>
            <person name="Takami H."/>
        </authorList>
    </citation>
    <scope>NUCLEOTIDE SEQUENCE</scope>
    <source>
        <strain evidence="2">Expedition CK06-06</strain>
    </source>
</reference>
<dbReference type="SMART" id="SM00175">
    <property type="entry name" value="RAB"/>
    <property type="match status" value="1"/>
</dbReference>
<proteinExistence type="predicted"/>
<dbReference type="InterPro" id="IPR005225">
    <property type="entry name" value="Small_GTP-bd"/>
</dbReference>
<dbReference type="AlphaFoldDB" id="X1G7Y3"/>
<name>X1G7Y3_9ZZZZ</name>
<evidence type="ECO:0000256" key="1">
    <source>
        <dbReference type="ARBA" id="ARBA00022741"/>
    </source>
</evidence>